<evidence type="ECO:0000313" key="7">
    <source>
        <dbReference type="Proteomes" id="UP000245802"/>
    </source>
</evidence>
<evidence type="ECO:0000256" key="2">
    <source>
        <dbReference type="ARBA" id="ARBA00012438"/>
    </source>
</evidence>
<comment type="catalytic activity">
    <reaction evidence="1">
        <text>ATP + protein L-histidine = ADP + protein N-phospho-L-histidine.</text>
        <dbReference type="EC" id="2.7.13.3"/>
    </reaction>
</comment>
<keyword evidence="7" id="KW-1185">Reference proteome</keyword>
<dbReference type="Pfam" id="PF00512">
    <property type="entry name" value="HisKA"/>
    <property type="match status" value="1"/>
</dbReference>
<evidence type="ECO:0000256" key="4">
    <source>
        <dbReference type="SAM" id="Phobius"/>
    </source>
</evidence>
<dbReference type="InterPro" id="IPR036097">
    <property type="entry name" value="HisK_dim/P_sf"/>
</dbReference>
<dbReference type="KEGG" id="gog:C1280_15705"/>
<dbReference type="EMBL" id="CP025958">
    <property type="protein sequence ID" value="AWM38288.1"/>
    <property type="molecule type" value="Genomic_DNA"/>
</dbReference>
<keyword evidence="4" id="KW-0812">Transmembrane</keyword>
<dbReference type="SUPFAM" id="SSF47384">
    <property type="entry name" value="Homodimeric domain of signal transducing histidine kinase"/>
    <property type="match status" value="1"/>
</dbReference>
<gene>
    <name evidence="6" type="ORF">C1280_15705</name>
</gene>
<reference evidence="6 7" key="1">
    <citation type="submission" date="2018-01" db="EMBL/GenBank/DDBJ databases">
        <title>G. obscuriglobus.</title>
        <authorList>
            <person name="Franke J."/>
            <person name="Blomberg W."/>
            <person name="Selmecki A."/>
        </authorList>
    </citation>
    <scope>NUCLEOTIDE SEQUENCE [LARGE SCALE GENOMIC DNA]</scope>
    <source>
        <strain evidence="6 7">DSM 5831</strain>
    </source>
</reference>
<evidence type="ECO:0000256" key="1">
    <source>
        <dbReference type="ARBA" id="ARBA00000085"/>
    </source>
</evidence>
<evidence type="ECO:0000313" key="6">
    <source>
        <dbReference type="EMBL" id="AWM38288.1"/>
    </source>
</evidence>
<feature type="domain" description="Histidine kinase" evidence="5">
    <location>
        <begin position="132"/>
        <end position="343"/>
    </location>
</feature>
<keyword evidence="4" id="KW-1133">Transmembrane helix</keyword>
<dbReference type="CDD" id="cd00082">
    <property type="entry name" value="HisKA"/>
    <property type="match status" value="1"/>
</dbReference>
<dbReference type="Proteomes" id="UP000245802">
    <property type="component" value="Chromosome"/>
</dbReference>
<evidence type="ECO:0000259" key="5">
    <source>
        <dbReference type="PROSITE" id="PS50109"/>
    </source>
</evidence>
<dbReference type="Pfam" id="PF02518">
    <property type="entry name" value="HATPase_c"/>
    <property type="match status" value="1"/>
</dbReference>
<dbReference type="GO" id="GO:0000155">
    <property type="term" value="F:phosphorelay sensor kinase activity"/>
    <property type="evidence" value="ECO:0007669"/>
    <property type="project" value="InterPro"/>
</dbReference>
<dbReference type="InterPro" id="IPR003594">
    <property type="entry name" value="HATPase_dom"/>
</dbReference>
<name>A0A2Z3GY01_9BACT</name>
<dbReference type="InterPro" id="IPR005467">
    <property type="entry name" value="His_kinase_dom"/>
</dbReference>
<keyword evidence="4" id="KW-0472">Membrane</keyword>
<dbReference type="Gene3D" id="3.30.565.10">
    <property type="entry name" value="Histidine kinase-like ATPase, C-terminal domain"/>
    <property type="match status" value="1"/>
</dbReference>
<keyword evidence="3" id="KW-0597">Phosphoprotein</keyword>
<dbReference type="InterPro" id="IPR003661">
    <property type="entry name" value="HisK_dim/P_dom"/>
</dbReference>
<dbReference type="EC" id="2.7.13.3" evidence="2"/>
<dbReference type="OrthoDB" id="7568856at2"/>
<dbReference type="SUPFAM" id="SSF55874">
    <property type="entry name" value="ATPase domain of HSP90 chaperone/DNA topoisomerase II/histidine kinase"/>
    <property type="match status" value="1"/>
</dbReference>
<dbReference type="PANTHER" id="PTHR43065">
    <property type="entry name" value="SENSOR HISTIDINE KINASE"/>
    <property type="match status" value="1"/>
</dbReference>
<organism evidence="6 7">
    <name type="scientific">Gemmata obscuriglobus</name>
    <dbReference type="NCBI Taxonomy" id="114"/>
    <lineage>
        <taxon>Bacteria</taxon>
        <taxon>Pseudomonadati</taxon>
        <taxon>Planctomycetota</taxon>
        <taxon>Planctomycetia</taxon>
        <taxon>Gemmatales</taxon>
        <taxon>Gemmataceae</taxon>
        <taxon>Gemmata</taxon>
    </lineage>
</organism>
<feature type="transmembrane region" description="Helical" evidence="4">
    <location>
        <begin position="50"/>
        <end position="71"/>
    </location>
</feature>
<protein>
    <recommendedName>
        <fullName evidence="2">histidine kinase</fullName>
        <ecNumber evidence="2">2.7.13.3</ecNumber>
    </recommendedName>
</protein>
<dbReference type="RefSeq" id="WP_010047230.1">
    <property type="nucleotide sequence ID" value="NZ_CP025958.1"/>
</dbReference>
<feature type="transmembrane region" description="Helical" evidence="4">
    <location>
        <begin position="83"/>
        <end position="102"/>
    </location>
</feature>
<proteinExistence type="predicted"/>
<dbReference type="InterPro" id="IPR036890">
    <property type="entry name" value="HATPase_C_sf"/>
</dbReference>
<dbReference type="PANTHER" id="PTHR43065:SF42">
    <property type="entry name" value="TWO-COMPONENT SENSOR PPRA"/>
    <property type="match status" value="1"/>
</dbReference>
<sequence length="347" mass="36573">MRKLLAARPATLALALVAFVFAVDLCLPLGVASAVPYTFAVLLALRAKPGWAGPAVAGLCAALTVAKIGIVPERGNTEMWKVIANRCLALFAIGMTTLLGLLRRSAEAQIRQHEALLARMSRVAVAGELATVLAHELNQPLAAVCLQADLAVHLATDAAPAELKAALGEVAEQSRRAADIVRSIRRTVRPADAARGPVDINEIVHDVARLLDWRARRAAAAVSLVLAPAPLPPTYGDRVQLEQVLVNLLQNAIEAVEAVGGPRLVVLETRRAGAAIEVRVRDTGPGVSAPEKIFERFYTTKPDGMGLGLAISQSIVRAHGGALTAANRPDGGAEFVCVLPAYIEEPK</sequence>
<dbReference type="AlphaFoldDB" id="A0A2Z3GY01"/>
<evidence type="ECO:0000256" key="3">
    <source>
        <dbReference type="ARBA" id="ARBA00022553"/>
    </source>
</evidence>
<dbReference type="SMART" id="SM00387">
    <property type="entry name" value="HATPase_c"/>
    <property type="match status" value="1"/>
</dbReference>
<dbReference type="InterPro" id="IPR004358">
    <property type="entry name" value="Sig_transdc_His_kin-like_C"/>
</dbReference>
<accession>A0A2Z3GY01</accession>
<dbReference type="PROSITE" id="PS50109">
    <property type="entry name" value="HIS_KIN"/>
    <property type="match status" value="1"/>
</dbReference>
<dbReference type="PRINTS" id="PR00344">
    <property type="entry name" value="BCTRLSENSOR"/>
</dbReference>
<dbReference type="Gene3D" id="1.10.287.130">
    <property type="match status" value="1"/>
</dbReference>